<reference evidence="2 3" key="1">
    <citation type="submission" date="2018-02" db="EMBL/GenBank/DDBJ databases">
        <authorList>
            <person name="Morris S.A."/>
            <person name="Pillay I."/>
            <person name="Garlena R.A."/>
            <person name="Russell D.A."/>
            <person name="Pope W.H."/>
            <person name="Hatfull G.F."/>
        </authorList>
    </citation>
    <scope>NUCLEOTIDE SEQUENCE [LARGE SCALE GENOMIC DNA]</scope>
</reference>
<evidence type="ECO:0000259" key="1">
    <source>
        <dbReference type="Pfam" id="PF24182"/>
    </source>
</evidence>
<feature type="domain" description="Gene 1 ring forming protein" evidence="1">
    <location>
        <begin position="26"/>
        <end position="61"/>
    </location>
</feature>
<evidence type="ECO:0000313" key="3">
    <source>
        <dbReference type="Proteomes" id="UP000241156"/>
    </source>
</evidence>
<dbReference type="GeneID" id="60323883"/>
<organism evidence="2 3">
    <name type="scientific">Mycobacterium phage Adonis</name>
    <dbReference type="NCBI Taxonomy" id="2108121"/>
    <lineage>
        <taxon>Viruses</taxon>
        <taxon>Duplodnaviria</taxon>
        <taxon>Heunggongvirae</taxon>
        <taxon>Uroviricota</taxon>
        <taxon>Caudoviricetes</taxon>
        <taxon>Weiservirinae</taxon>
        <taxon>Anayavirus</taxon>
        <taxon>Anayavirus adonis</taxon>
    </lineage>
</organism>
<gene>
    <name evidence="2" type="primary">1</name>
    <name evidence="2" type="ORF">PBI_ADONIS_1</name>
</gene>
<protein>
    <recommendedName>
        <fullName evidence="1">Gene 1 ring forming protein domain-containing protein</fullName>
    </recommendedName>
</protein>
<accession>A0A2P1JS02</accession>
<dbReference type="Proteomes" id="UP000241156">
    <property type="component" value="Segment"/>
</dbReference>
<evidence type="ECO:0000313" key="2">
    <source>
        <dbReference type="EMBL" id="AVO21940.1"/>
    </source>
</evidence>
<dbReference type="KEGG" id="vg:60323883"/>
<name>A0A2P1JS02_9CAUD</name>
<dbReference type="RefSeq" id="YP_009952336.1">
    <property type="nucleotide sequence ID" value="NC_051611.1"/>
</dbReference>
<proteinExistence type="predicted"/>
<keyword evidence="3" id="KW-1185">Reference proteome</keyword>
<dbReference type="EMBL" id="MH001453">
    <property type="protein sequence ID" value="AVO21940.1"/>
    <property type="molecule type" value="Genomic_DNA"/>
</dbReference>
<sequence>MHVTESAPTERLWTFENAAARDMPQLRLGCAELAHRLHLDGLNDDGATVLETARQLAEFVEGTE</sequence>
<dbReference type="InterPro" id="IPR056427">
    <property type="entry name" value="G1RFP_dom"/>
</dbReference>
<dbReference type="Pfam" id="PF24182">
    <property type="entry name" value="G1RFP"/>
    <property type="match status" value="1"/>
</dbReference>